<dbReference type="CDD" id="cd15482">
    <property type="entry name" value="Sialidase_non-viral"/>
    <property type="match status" value="1"/>
</dbReference>
<accession>A0A916Z7W7</accession>
<dbReference type="PANTHER" id="PTHR10628">
    <property type="entry name" value="SIALIDASE"/>
    <property type="match status" value="1"/>
</dbReference>
<evidence type="ECO:0000313" key="5">
    <source>
        <dbReference type="EMBL" id="GGD79413.1"/>
    </source>
</evidence>
<dbReference type="EC" id="3.2.1.18" evidence="3"/>
<evidence type="ECO:0000256" key="1">
    <source>
        <dbReference type="ARBA" id="ARBA00000427"/>
    </source>
</evidence>
<dbReference type="RefSeq" id="WP_188770534.1">
    <property type="nucleotide sequence ID" value="NZ_BMKK01000015.1"/>
</dbReference>
<comment type="caution">
    <text evidence="5">The sequence shown here is derived from an EMBL/GenBank/DDBJ whole genome shotgun (WGS) entry which is preliminary data.</text>
</comment>
<dbReference type="SUPFAM" id="SSF50939">
    <property type="entry name" value="Sialidases"/>
    <property type="match status" value="1"/>
</dbReference>
<evidence type="ECO:0000259" key="4">
    <source>
        <dbReference type="Pfam" id="PF13088"/>
    </source>
</evidence>
<evidence type="ECO:0000313" key="6">
    <source>
        <dbReference type="Proteomes" id="UP000609064"/>
    </source>
</evidence>
<reference evidence="5" key="2">
    <citation type="submission" date="2020-09" db="EMBL/GenBank/DDBJ databases">
        <authorList>
            <person name="Sun Q."/>
            <person name="Zhou Y."/>
        </authorList>
    </citation>
    <scope>NUCLEOTIDE SEQUENCE</scope>
    <source>
        <strain evidence="5">CGMCC 1.15958</strain>
    </source>
</reference>
<dbReference type="GO" id="GO:0006689">
    <property type="term" value="P:ganglioside catabolic process"/>
    <property type="evidence" value="ECO:0007669"/>
    <property type="project" value="TreeGrafter"/>
</dbReference>
<dbReference type="GO" id="GO:0009313">
    <property type="term" value="P:oligosaccharide catabolic process"/>
    <property type="evidence" value="ECO:0007669"/>
    <property type="project" value="TreeGrafter"/>
</dbReference>
<reference evidence="5" key="1">
    <citation type="journal article" date="2014" name="Int. J. Syst. Evol. Microbiol.">
        <title>Complete genome sequence of Corynebacterium casei LMG S-19264T (=DSM 44701T), isolated from a smear-ripened cheese.</title>
        <authorList>
            <consortium name="US DOE Joint Genome Institute (JGI-PGF)"/>
            <person name="Walter F."/>
            <person name="Albersmeier A."/>
            <person name="Kalinowski J."/>
            <person name="Ruckert C."/>
        </authorList>
    </citation>
    <scope>NUCLEOTIDE SEQUENCE</scope>
    <source>
        <strain evidence="5">CGMCC 1.15958</strain>
    </source>
</reference>
<dbReference type="PANTHER" id="PTHR10628:SF30">
    <property type="entry name" value="EXO-ALPHA-SIALIDASE"/>
    <property type="match status" value="1"/>
</dbReference>
<dbReference type="GO" id="GO:0005737">
    <property type="term" value="C:cytoplasm"/>
    <property type="evidence" value="ECO:0007669"/>
    <property type="project" value="TreeGrafter"/>
</dbReference>
<dbReference type="Proteomes" id="UP000609064">
    <property type="component" value="Unassembled WGS sequence"/>
</dbReference>
<dbReference type="InterPro" id="IPR011040">
    <property type="entry name" value="Sialidase"/>
</dbReference>
<name>A0A916Z7W7_9BACT</name>
<sequence>MKNTLTLVVLIAFFLKTHAQIPVYISGTEGHKSYRIPAIIKNGAGELLAFAEGRVKGSGDFGDINIVLKKSMDNGKTWGEMTTVVDYNDLQAGNPAPVLDNSDPNFPKGRIFLFYNTGNNHEGEVRKGKGLREVWYKTSTDGGDTWSEGVNITLQTHRPNQPLVNASYNFKEDWRSYANTPGHAMQFQEGKYKGRIFVAANHSVGEPQKQFTDYAAHGFYTDDHGKTFKLSENVAIEGSNEATAAEISDNKLMLNARNQKGDKRSRIVAISNNGGETWSETFFDENLPDPVCEGSILNIGKKKGKSILAFCNAADTKNRDNLTLKISYDDGKSWKASKLVYAGKENNDKSPSAYSDIVKIGKKTIGVLFEKDNYSAIVFSPVNWK</sequence>
<proteinExistence type="inferred from homology"/>
<comment type="catalytic activity">
    <reaction evidence="1">
        <text>Hydrolysis of alpha-(2-&gt;3)-, alpha-(2-&gt;6)-, alpha-(2-&gt;8)- glycosidic linkages of terminal sialic acid residues in oligosaccharides, glycoproteins, glycolipids, colominic acid and synthetic substrates.</text>
        <dbReference type="EC" id="3.2.1.18"/>
    </reaction>
</comment>
<organism evidence="5 6">
    <name type="scientific">Emticicia aquatilis</name>
    <dbReference type="NCBI Taxonomy" id="1537369"/>
    <lineage>
        <taxon>Bacteria</taxon>
        <taxon>Pseudomonadati</taxon>
        <taxon>Bacteroidota</taxon>
        <taxon>Cytophagia</taxon>
        <taxon>Cytophagales</taxon>
        <taxon>Leadbetterellaceae</taxon>
        <taxon>Emticicia</taxon>
    </lineage>
</organism>
<gene>
    <name evidence="5" type="ORF">GCM10011514_49230</name>
</gene>
<dbReference type="Pfam" id="PF13088">
    <property type="entry name" value="BNR_2"/>
    <property type="match status" value="1"/>
</dbReference>
<dbReference type="GO" id="GO:0004308">
    <property type="term" value="F:exo-alpha-sialidase activity"/>
    <property type="evidence" value="ECO:0007669"/>
    <property type="project" value="UniProtKB-EC"/>
</dbReference>
<dbReference type="AlphaFoldDB" id="A0A916Z7W7"/>
<comment type="similarity">
    <text evidence="2">Belongs to the glycosyl hydrolase 33 family.</text>
</comment>
<dbReference type="InterPro" id="IPR036278">
    <property type="entry name" value="Sialidase_sf"/>
</dbReference>
<evidence type="ECO:0000256" key="2">
    <source>
        <dbReference type="ARBA" id="ARBA00009348"/>
    </source>
</evidence>
<dbReference type="Gene3D" id="2.120.10.10">
    <property type="match status" value="1"/>
</dbReference>
<protein>
    <recommendedName>
        <fullName evidence="3">exo-alpha-sialidase</fullName>
        <ecNumber evidence="3">3.2.1.18</ecNumber>
    </recommendedName>
</protein>
<dbReference type="EMBL" id="BMKK01000015">
    <property type="protein sequence ID" value="GGD79413.1"/>
    <property type="molecule type" value="Genomic_DNA"/>
</dbReference>
<dbReference type="InterPro" id="IPR026856">
    <property type="entry name" value="Sialidase_fam"/>
</dbReference>
<keyword evidence="6" id="KW-1185">Reference proteome</keyword>
<dbReference type="GO" id="GO:0016020">
    <property type="term" value="C:membrane"/>
    <property type="evidence" value="ECO:0007669"/>
    <property type="project" value="TreeGrafter"/>
</dbReference>
<evidence type="ECO:0000256" key="3">
    <source>
        <dbReference type="ARBA" id="ARBA00012733"/>
    </source>
</evidence>
<feature type="domain" description="Sialidase" evidence="4">
    <location>
        <begin position="45"/>
        <end position="359"/>
    </location>
</feature>